<dbReference type="Proteomes" id="UP001610432">
    <property type="component" value="Unassembled WGS sequence"/>
</dbReference>
<reference evidence="1 2" key="1">
    <citation type="submission" date="2024-07" db="EMBL/GenBank/DDBJ databases">
        <title>Section-level genome sequencing and comparative genomics of Aspergillus sections Usti and Cavernicolus.</title>
        <authorList>
            <consortium name="Lawrence Berkeley National Laboratory"/>
            <person name="Nybo J.L."/>
            <person name="Vesth T.C."/>
            <person name="Theobald S."/>
            <person name="Frisvad J.C."/>
            <person name="Larsen T.O."/>
            <person name="Kjaerboelling I."/>
            <person name="Rothschild-Mancinelli K."/>
            <person name="Lyhne E.K."/>
            <person name="Kogle M.E."/>
            <person name="Barry K."/>
            <person name="Clum A."/>
            <person name="Na H."/>
            <person name="Ledsgaard L."/>
            <person name="Lin J."/>
            <person name="Lipzen A."/>
            <person name="Kuo A."/>
            <person name="Riley R."/>
            <person name="Mondo S."/>
            <person name="Labutti K."/>
            <person name="Haridas S."/>
            <person name="Pangalinan J."/>
            <person name="Salamov A.A."/>
            <person name="Simmons B.A."/>
            <person name="Magnuson J.K."/>
            <person name="Chen J."/>
            <person name="Drula E."/>
            <person name="Henrissat B."/>
            <person name="Wiebenga A."/>
            <person name="Lubbers R.J."/>
            <person name="Gomes A.C."/>
            <person name="Macurrencykelacurrency M.R."/>
            <person name="Stajich J."/>
            <person name="Grigoriev I.V."/>
            <person name="Mortensen U.H."/>
            <person name="De Vries R.P."/>
            <person name="Baker S.E."/>
            <person name="Andersen M.R."/>
        </authorList>
    </citation>
    <scope>NUCLEOTIDE SEQUENCE [LARGE SCALE GENOMIC DNA]</scope>
    <source>
        <strain evidence="1 2">CBS 449.75</strain>
    </source>
</reference>
<protein>
    <submittedName>
        <fullName evidence="1">Uncharacterized protein</fullName>
    </submittedName>
</protein>
<dbReference type="RefSeq" id="XP_070889708.1">
    <property type="nucleotide sequence ID" value="XM_071028259.1"/>
</dbReference>
<proteinExistence type="predicted"/>
<evidence type="ECO:0000313" key="1">
    <source>
        <dbReference type="EMBL" id="KAL2870729.1"/>
    </source>
</evidence>
<dbReference type="EMBL" id="JBFXLQ010000005">
    <property type="protein sequence ID" value="KAL2870729.1"/>
    <property type="molecule type" value="Genomic_DNA"/>
</dbReference>
<comment type="caution">
    <text evidence="1">The sequence shown here is derived from an EMBL/GenBank/DDBJ whole genome shotgun (WGS) entry which is preliminary data.</text>
</comment>
<dbReference type="GeneID" id="98143331"/>
<sequence>MPLLHCNWPCCASTMTAFNSIETSDNSNTRLLYEPLEEVERLRTTTNPGAITLYRLEVTFTVDIELFISWDMAPIQLHGWPVMNNPINLLQ</sequence>
<name>A0ABR4M1R3_9EURO</name>
<gene>
    <name evidence="1" type="ORF">BJX67DRAFT_344455</name>
</gene>
<evidence type="ECO:0000313" key="2">
    <source>
        <dbReference type="Proteomes" id="UP001610432"/>
    </source>
</evidence>
<keyword evidence="2" id="KW-1185">Reference proteome</keyword>
<organism evidence="1 2">
    <name type="scientific">Aspergillus lucknowensis</name>
    <dbReference type="NCBI Taxonomy" id="176173"/>
    <lineage>
        <taxon>Eukaryota</taxon>
        <taxon>Fungi</taxon>
        <taxon>Dikarya</taxon>
        <taxon>Ascomycota</taxon>
        <taxon>Pezizomycotina</taxon>
        <taxon>Eurotiomycetes</taxon>
        <taxon>Eurotiomycetidae</taxon>
        <taxon>Eurotiales</taxon>
        <taxon>Aspergillaceae</taxon>
        <taxon>Aspergillus</taxon>
        <taxon>Aspergillus subgen. Nidulantes</taxon>
    </lineage>
</organism>
<accession>A0ABR4M1R3</accession>